<keyword evidence="2" id="KW-1185">Reference proteome</keyword>
<dbReference type="EMBL" id="CAJVPU010001487">
    <property type="protein sequence ID" value="CAG8482037.1"/>
    <property type="molecule type" value="Genomic_DNA"/>
</dbReference>
<reference evidence="1" key="1">
    <citation type="submission" date="2021-06" db="EMBL/GenBank/DDBJ databases">
        <authorList>
            <person name="Kallberg Y."/>
            <person name="Tangrot J."/>
            <person name="Rosling A."/>
        </authorList>
    </citation>
    <scope>NUCLEOTIDE SEQUENCE</scope>
    <source>
        <strain evidence="1">IL203A</strain>
    </source>
</reference>
<gene>
    <name evidence="1" type="ORF">DHETER_LOCUS2169</name>
</gene>
<dbReference type="Proteomes" id="UP000789702">
    <property type="component" value="Unassembled WGS sequence"/>
</dbReference>
<comment type="caution">
    <text evidence="1">The sequence shown here is derived from an EMBL/GenBank/DDBJ whole genome shotgun (WGS) entry which is preliminary data.</text>
</comment>
<evidence type="ECO:0000313" key="1">
    <source>
        <dbReference type="EMBL" id="CAG8482037.1"/>
    </source>
</evidence>
<sequence>ELQLSLKKLANSIYRQFGNSQSILKNYIISALVTAYRRKYLVEVLEFAESRIAKELNISEFIWEYSDMDSIFISKNLQDKENIWIKHVFETLIEKFIRYLYYKKVELDMELFEMTGRNNTENDDKEISIIEITQTDTFKPNN</sequence>
<feature type="non-terminal residue" evidence="1">
    <location>
        <position position="1"/>
    </location>
</feature>
<protein>
    <submittedName>
        <fullName evidence="1">16888_t:CDS:1</fullName>
    </submittedName>
</protein>
<proteinExistence type="predicted"/>
<name>A0ACA9KNV7_9GLOM</name>
<accession>A0ACA9KNV7</accession>
<evidence type="ECO:0000313" key="2">
    <source>
        <dbReference type="Proteomes" id="UP000789702"/>
    </source>
</evidence>
<organism evidence="1 2">
    <name type="scientific">Dentiscutata heterogama</name>
    <dbReference type="NCBI Taxonomy" id="1316150"/>
    <lineage>
        <taxon>Eukaryota</taxon>
        <taxon>Fungi</taxon>
        <taxon>Fungi incertae sedis</taxon>
        <taxon>Mucoromycota</taxon>
        <taxon>Glomeromycotina</taxon>
        <taxon>Glomeromycetes</taxon>
        <taxon>Diversisporales</taxon>
        <taxon>Gigasporaceae</taxon>
        <taxon>Dentiscutata</taxon>
    </lineage>
</organism>